<evidence type="ECO:0000313" key="2">
    <source>
        <dbReference type="Proteomes" id="UP000236723"/>
    </source>
</evidence>
<protein>
    <submittedName>
        <fullName evidence="1">Uncharacterized protein</fullName>
    </submittedName>
</protein>
<evidence type="ECO:0000313" key="1">
    <source>
        <dbReference type="EMBL" id="SEG92103.1"/>
    </source>
</evidence>
<gene>
    <name evidence="1" type="ORF">SAMN04489712_13224</name>
</gene>
<reference evidence="2" key="1">
    <citation type="submission" date="2016-10" db="EMBL/GenBank/DDBJ databases">
        <authorList>
            <person name="Varghese N."/>
            <person name="Submissions S."/>
        </authorList>
    </citation>
    <scope>NUCLEOTIDE SEQUENCE [LARGE SCALE GENOMIC DNA]</scope>
    <source>
        <strain evidence="2">DSM 43163</strain>
    </source>
</reference>
<keyword evidence="2" id="KW-1185">Reference proteome</keyword>
<dbReference type="EMBL" id="FNVO01000032">
    <property type="protein sequence ID" value="SEG92103.1"/>
    <property type="molecule type" value="Genomic_DNA"/>
</dbReference>
<accession>A0A1H6E4D8</accession>
<proteinExistence type="predicted"/>
<organism evidence="1 2">
    <name type="scientific">Thermomonospora echinospora</name>
    <dbReference type="NCBI Taxonomy" id="1992"/>
    <lineage>
        <taxon>Bacteria</taxon>
        <taxon>Bacillati</taxon>
        <taxon>Actinomycetota</taxon>
        <taxon>Actinomycetes</taxon>
        <taxon>Streptosporangiales</taxon>
        <taxon>Thermomonosporaceae</taxon>
        <taxon>Thermomonospora</taxon>
    </lineage>
</organism>
<dbReference type="Proteomes" id="UP000236723">
    <property type="component" value="Unassembled WGS sequence"/>
</dbReference>
<dbReference type="AlphaFoldDB" id="A0A1H6E4D8"/>
<sequence length="59" mass="6236">MALGRLADYSSLLPPAVRAILLPERPKRADLIAPAHSQGVAVLWPEGTGYGSSDPAIRL</sequence>
<name>A0A1H6E4D8_9ACTN</name>